<dbReference type="RefSeq" id="WP_237865237.1">
    <property type="nucleotide sequence ID" value="NZ_JAKLTY010000025.1"/>
</dbReference>
<comment type="caution">
    <text evidence="1">The sequence shown here is derived from an EMBL/GenBank/DDBJ whole genome shotgun (WGS) entry which is preliminary data.</text>
</comment>
<organism evidence="1 4">
    <name type="scientific">Bradyrhizobium zhengyangense</name>
    <dbReference type="NCBI Taxonomy" id="2911009"/>
    <lineage>
        <taxon>Bacteria</taxon>
        <taxon>Pseudomonadati</taxon>
        <taxon>Pseudomonadota</taxon>
        <taxon>Alphaproteobacteria</taxon>
        <taxon>Hyphomicrobiales</taxon>
        <taxon>Nitrobacteraceae</taxon>
        <taxon>Bradyrhizobium</taxon>
    </lineage>
</organism>
<name>A0A9X1UD36_9BRAD</name>
<proteinExistence type="predicted"/>
<accession>A0A9X1UD36</accession>
<sequence length="62" mass="7334">MTRIDDLEEFVHRENLKLFRRQLDLAQDDARRQWLLKRLIEEEAKVPVAAGWLTMGAPSRNS</sequence>
<evidence type="ECO:0000313" key="1">
    <source>
        <dbReference type="EMBL" id="MCG2631004.1"/>
    </source>
</evidence>
<dbReference type="EMBL" id="JAKLUA010000013">
    <property type="protein sequence ID" value="MCG2671262.1"/>
    <property type="molecule type" value="Genomic_DNA"/>
</dbReference>
<reference evidence="1" key="1">
    <citation type="submission" date="2022-01" db="EMBL/GenBank/DDBJ databases">
        <title>Genome sequnece data of strain Bradyrhizobium sp. nov.</title>
        <authorList>
            <person name="Zhang J."/>
        </authorList>
    </citation>
    <scope>NUCLEOTIDE SEQUENCE</scope>
    <source>
        <strain evidence="2">WYCCWR 12774</strain>
        <strain evidence="1">WYCCWR 13023</strain>
    </source>
</reference>
<protein>
    <submittedName>
        <fullName evidence="1">Uncharacterized protein</fullName>
    </submittedName>
</protein>
<evidence type="ECO:0000313" key="3">
    <source>
        <dbReference type="Proteomes" id="UP001139012"/>
    </source>
</evidence>
<evidence type="ECO:0000313" key="2">
    <source>
        <dbReference type="EMBL" id="MCG2671262.1"/>
    </source>
</evidence>
<evidence type="ECO:0000313" key="4">
    <source>
        <dbReference type="Proteomes" id="UP001139054"/>
    </source>
</evidence>
<dbReference type="Proteomes" id="UP001139054">
    <property type="component" value="Unassembled WGS sequence"/>
</dbReference>
<gene>
    <name evidence="2" type="ORF">L6637_30345</name>
    <name evidence="1" type="ORF">L6654_30680</name>
</gene>
<dbReference type="Proteomes" id="UP001139012">
    <property type="component" value="Unassembled WGS sequence"/>
</dbReference>
<dbReference type="AlphaFoldDB" id="A0A9X1UD36"/>
<dbReference type="EMBL" id="JAKLTY010000025">
    <property type="protein sequence ID" value="MCG2631004.1"/>
    <property type="molecule type" value="Genomic_DNA"/>
</dbReference>
<keyword evidence="3" id="KW-1185">Reference proteome</keyword>